<dbReference type="AlphaFoldDB" id="A0A3S7UU64"/>
<accession>A0A3S7UU64</accession>
<keyword evidence="1" id="KW-1133">Transmembrane helix</keyword>
<sequence length="414" mass="45059">MRPSRRGFTLIELLVGGAVGAVVLLGISLTFISQARQYQTHASRRAIQSNARQAMSFMTRNIRAAGYGVNPDRAVMAYDSYNASADAAQNGYPDALVVHSRDLLFRRDVTAADPSSLTVDTPIPLLHRGQILLVLCRSATTTNHAFVTVGQRVENSSTIPLDPTDPSGAPNSPTAMPGRLFHEQNLLNANCYDTAQVVKVNRAAFYVDAFAEPGNDRRTPYLMMHQGLDLDNNGTIDSTDSVPIAEGIEQLQIAYILNLNITTTGNKPPLVVGVNEATPSTHYGEQWQTLIPTQVTARGAKWYMAALTSTEMAAYEEDSPVNIRQVRLTLVSRSSMPDQQHRGDDLMLPNEGAEIEGITPWRQLENLSVTGATADTNDFTPQAGGFYRAIFREAVTTKNLQLSSQFVATTESGG</sequence>
<dbReference type="PROSITE" id="PS00409">
    <property type="entry name" value="PROKAR_NTER_METHYL"/>
    <property type="match status" value="1"/>
</dbReference>
<evidence type="ECO:0000256" key="1">
    <source>
        <dbReference type="SAM" id="Phobius"/>
    </source>
</evidence>
<dbReference type="EMBL" id="MH908869">
    <property type="protein sequence ID" value="AYM52274.1"/>
    <property type="molecule type" value="Genomic_DNA"/>
</dbReference>
<dbReference type="Pfam" id="PF07963">
    <property type="entry name" value="N_methyl"/>
    <property type="match status" value="1"/>
</dbReference>
<dbReference type="NCBIfam" id="TIGR02532">
    <property type="entry name" value="IV_pilin_GFxxxE"/>
    <property type="match status" value="1"/>
</dbReference>
<protein>
    <submittedName>
        <fullName evidence="2">Prepilin-type N-terminal cleavage/methylation domain protein</fullName>
    </submittedName>
</protein>
<organism evidence="2">
    <name type="scientific">Stigmatella aurantiaca Sg a15</name>
    <dbReference type="NCBI Taxonomy" id="675526"/>
    <lineage>
        <taxon>Bacteria</taxon>
        <taxon>Pseudomonadati</taxon>
        <taxon>Myxococcota</taxon>
        <taxon>Myxococcia</taxon>
        <taxon>Myxococcales</taxon>
        <taxon>Cystobacterineae</taxon>
        <taxon>Archangiaceae</taxon>
        <taxon>Stigmatella</taxon>
    </lineage>
</organism>
<evidence type="ECO:0000313" key="2">
    <source>
        <dbReference type="EMBL" id="AYM52274.1"/>
    </source>
</evidence>
<name>A0A3S7UU64_STIAU</name>
<keyword evidence="1" id="KW-0812">Transmembrane</keyword>
<keyword evidence="1" id="KW-0472">Membrane</keyword>
<proteinExistence type="predicted"/>
<reference evidence="2" key="1">
    <citation type="journal article" date="2018" name="J. Ind. Microbiol. Biotechnol.">
        <title>Genome mining reveals uncommon alkylpyrones as type III PKS products from myxobacteria.</title>
        <authorList>
            <person name="Hug J.J."/>
            <person name="Panter F."/>
            <person name="Krug D."/>
            <person name="Muller R."/>
        </authorList>
    </citation>
    <scope>NUCLEOTIDE SEQUENCE</scope>
    <source>
        <strain evidence="2">Sg a15</strain>
    </source>
</reference>
<dbReference type="InterPro" id="IPR012902">
    <property type="entry name" value="N_methyl_site"/>
</dbReference>
<feature type="transmembrane region" description="Helical" evidence="1">
    <location>
        <begin position="7"/>
        <end position="32"/>
    </location>
</feature>